<evidence type="ECO:0000256" key="1">
    <source>
        <dbReference type="SAM" id="MobiDB-lite"/>
    </source>
</evidence>
<gene>
    <name evidence="2" type="ORF">AWRI4233_LOCUS7493</name>
</gene>
<feature type="compositionally biased region" description="Acidic residues" evidence="1">
    <location>
        <begin position="36"/>
        <end position="46"/>
    </location>
</feature>
<protein>
    <submittedName>
        <fullName evidence="2">Uncharacterized protein</fullName>
    </submittedName>
</protein>
<name>A0A9N8K196_9PEZI</name>
<proteinExistence type="predicted"/>
<feature type="region of interest" description="Disordered" evidence="1">
    <location>
        <begin position="1"/>
        <end position="47"/>
    </location>
</feature>
<feature type="compositionally biased region" description="Polar residues" evidence="1">
    <location>
        <begin position="7"/>
        <end position="28"/>
    </location>
</feature>
<organism evidence="2 3">
    <name type="scientific">Aureobasidium mustum</name>
    <dbReference type="NCBI Taxonomy" id="2773714"/>
    <lineage>
        <taxon>Eukaryota</taxon>
        <taxon>Fungi</taxon>
        <taxon>Dikarya</taxon>
        <taxon>Ascomycota</taxon>
        <taxon>Pezizomycotina</taxon>
        <taxon>Dothideomycetes</taxon>
        <taxon>Dothideomycetidae</taxon>
        <taxon>Dothideales</taxon>
        <taxon>Saccotheciaceae</taxon>
        <taxon>Aureobasidium</taxon>
    </lineage>
</organism>
<evidence type="ECO:0000313" key="3">
    <source>
        <dbReference type="Proteomes" id="UP000714618"/>
    </source>
</evidence>
<sequence>MSAEYTPETSTGVAGDNDYQSRTGQSEIPVQKDEATIEDPIDPDTADSDKVLGMYSILPSTQHMANTLTEQDEKAAMNEDNIIDGRTRGAAKPKGSYQEPGDEEVSFFDYLRHKNIVADNLQ</sequence>
<evidence type="ECO:0000313" key="2">
    <source>
        <dbReference type="EMBL" id="CAD0098669.1"/>
    </source>
</evidence>
<comment type="caution">
    <text evidence="2">The sequence shown here is derived from an EMBL/GenBank/DDBJ whole genome shotgun (WGS) entry which is preliminary data.</text>
</comment>
<dbReference type="Proteomes" id="UP000714618">
    <property type="component" value="Unassembled WGS sequence"/>
</dbReference>
<dbReference type="AlphaFoldDB" id="A0A9N8K196"/>
<accession>A0A9N8K196</accession>
<reference evidence="2" key="1">
    <citation type="submission" date="2020-06" db="EMBL/GenBank/DDBJ databases">
        <authorList>
            <person name="Onetto C."/>
        </authorList>
    </citation>
    <scope>NUCLEOTIDE SEQUENCE</scope>
</reference>
<dbReference type="OrthoDB" id="4357148at2759"/>
<dbReference type="EMBL" id="CAIJEO010000009">
    <property type="protein sequence ID" value="CAD0098669.1"/>
    <property type="molecule type" value="Genomic_DNA"/>
</dbReference>
<keyword evidence="3" id="KW-1185">Reference proteome</keyword>